<dbReference type="PANTHER" id="PTHR33406:SF13">
    <property type="entry name" value="MEMBRANE PROTEIN YDFJ"/>
    <property type="match status" value="1"/>
</dbReference>
<accession>A0ABV3FLZ2</accession>
<evidence type="ECO:0000256" key="1">
    <source>
        <dbReference type="ARBA" id="ARBA00004651"/>
    </source>
</evidence>
<dbReference type="PROSITE" id="PS50156">
    <property type="entry name" value="SSD"/>
    <property type="match status" value="1"/>
</dbReference>
<evidence type="ECO:0000256" key="2">
    <source>
        <dbReference type="ARBA" id="ARBA00022475"/>
    </source>
</evidence>
<feature type="transmembrane region" description="Helical" evidence="6">
    <location>
        <begin position="586"/>
        <end position="606"/>
    </location>
</feature>
<feature type="domain" description="SSD" evidence="8">
    <location>
        <begin position="204"/>
        <end position="337"/>
    </location>
</feature>
<feature type="transmembrane region" description="Helical" evidence="6">
    <location>
        <begin position="280"/>
        <end position="304"/>
    </location>
</feature>
<dbReference type="InterPro" id="IPR050545">
    <property type="entry name" value="Mycobact_MmpL"/>
</dbReference>
<feature type="transmembrane region" description="Helical" evidence="6">
    <location>
        <begin position="520"/>
        <end position="545"/>
    </location>
</feature>
<comment type="caution">
    <text evidence="9">The sequence shown here is derived from an EMBL/GenBank/DDBJ whole genome shotgun (WGS) entry which is preliminary data.</text>
</comment>
<keyword evidence="7" id="KW-0732">Signal</keyword>
<proteinExistence type="predicted"/>
<sequence length="739" mass="77768">MATMLYRLGCFAFRHRLTVLLAWCVLLGGAAATTLAAEPFVADFSVPGSGSERAQQIMDDKFPQLRGSRDLAAAQVVFQAPDGATLDSPENRARIDELVRGLRGLENLAAPQAVVDPLGEPVGAQRVSRDRTLAYVELTWTTTFDLIDEGEIAAFEEVLDRSSANGLRAEATGSVFSAERVDSAAAESVGFGIAMIVMIIAFASLVAASLPIVTALFGVGISVSLLTGATALFEMDSSSILLASMIGIAVSIDYSLFIVSRYRHEMNATDDLGHAAGRAVGTAGSSVVFAGMTVVIALVGLRVVDNPLMSMLGYTAALSVVVAVVAALTMLPALLGLLGRRAFALRVPGLRRGDEPDSADSHGARWVRRIAARPVLALVATTAALGVIALPAADLELGMDVATADQKPAIELLGKGFGDGVVGRLVVAVDGSGTSRPEAVYRDLAAAIGNLPGVATVAPPQLNADRTGALIVVVPDSGPGTTRTRDLVSDIRGLERSFLDRDGIGFGVAGQTAMMSDLAIALYGALIPYLALVVGLAFLVLMLVFRSLPVPLIATLGFLLSIAATFGATVAVFQKGWFGLVADPEPLISFVPIYLIAILFGLAMDYQVFLVTRMREEYAHGPGTDAAAREAVVVGFRHGARVVTSAAFVMVSVFAAFVLLPDTIARTMGFALAIGMVFDAFLIRMIIVPALMTLLGRHAWYLPSWIDRILPDVDIEGRQLEKYDRSAELPEDAVAVRAG</sequence>
<dbReference type="Pfam" id="PF03176">
    <property type="entry name" value="MMPL"/>
    <property type="match status" value="2"/>
</dbReference>
<dbReference type="EMBL" id="JBFAKC010000001">
    <property type="protein sequence ID" value="MEV0706355.1"/>
    <property type="molecule type" value="Genomic_DNA"/>
</dbReference>
<dbReference type="Gene3D" id="1.20.1640.10">
    <property type="entry name" value="Multidrug efflux transporter AcrB transmembrane domain"/>
    <property type="match status" value="2"/>
</dbReference>
<feature type="transmembrane region" description="Helical" evidence="6">
    <location>
        <begin position="639"/>
        <end position="660"/>
    </location>
</feature>
<evidence type="ECO:0000259" key="8">
    <source>
        <dbReference type="PROSITE" id="PS50156"/>
    </source>
</evidence>
<feature type="transmembrane region" description="Helical" evidence="6">
    <location>
        <begin position="375"/>
        <end position="393"/>
    </location>
</feature>
<dbReference type="InterPro" id="IPR004869">
    <property type="entry name" value="MMPL_dom"/>
</dbReference>
<keyword evidence="4 6" id="KW-1133">Transmembrane helix</keyword>
<feature type="transmembrane region" description="Helical" evidence="6">
    <location>
        <begin position="552"/>
        <end position="574"/>
    </location>
</feature>
<name>A0ABV3FLZ2_9NOCA</name>
<feature type="transmembrane region" description="Helical" evidence="6">
    <location>
        <begin position="239"/>
        <end position="259"/>
    </location>
</feature>
<dbReference type="InterPro" id="IPR000731">
    <property type="entry name" value="SSD"/>
</dbReference>
<reference evidence="9 10" key="1">
    <citation type="submission" date="2024-06" db="EMBL/GenBank/DDBJ databases">
        <title>The Natural Products Discovery Center: Release of the First 8490 Sequenced Strains for Exploring Actinobacteria Biosynthetic Diversity.</title>
        <authorList>
            <person name="Kalkreuter E."/>
            <person name="Kautsar S.A."/>
            <person name="Yang D."/>
            <person name="Bader C.D."/>
            <person name="Teijaro C.N."/>
            <person name="Fluegel L."/>
            <person name="Davis C.M."/>
            <person name="Simpson J.R."/>
            <person name="Lauterbach L."/>
            <person name="Steele A.D."/>
            <person name="Gui C."/>
            <person name="Meng S."/>
            <person name="Li G."/>
            <person name="Viehrig K."/>
            <person name="Ye F."/>
            <person name="Su P."/>
            <person name="Kiefer A.F."/>
            <person name="Nichols A."/>
            <person name="Cepeda A.J."/>
            <person name="Yan W."/>
            <person name="Fan B."/>
            <person name="Jiang Y."/>
            <person name="Adhikari A."/>
            <person name="Zheng C.-J."/>
            <person name="Schuster L."/>
            <person name="Cowan T.M."/>
            <person name="Smanski M.J."/>
            <person name="Chevrette M.G."/>
            <person name="De Carvalho L.P.S."/>
            <person name="Shen B."/>
        </authorList>
    </citation>
    <scope>NUCLEOTIDE SEQUENCE [LARGE SCALE GENOMIC DNA]</scope>
    <source>
        <strain evidence="9 10">NPDC050403</strain>
    </source>
</reference>
<evidence type="ECO:0000313" key="10">
    <source>
        <dbReference type="Proteomes" id="UP001551695"/>
    </source>
</evidence>
<feature type="chain" id="PRO_5046986920" evidence="7">
    <location>
        <begin position="37"/>
        <end position="739"/>
    </location>
</feature>
<dbReference type="PANTHER" id="PTHR33406">
    <property type="entry name" value="MEMBRANE PROTEIN MJ1562-RELATED"/>
    <property type="match status" value="1"/>
</dbReference>
<feature type="transmembrane region" description="Helical" evidence="6">
    <location>
        <begin position="316"/>
        <end position="338"/>
    </location>
</feature>
<keyword evidence="5 6" id="KW-0472">Membrane</keyword>
<evidence type="ECO:0000256" key="4">
    <source>
        <dbReference type="ARBA" id="ARBA00022989"/>
    </source>
</evidence>
<dbReference type="Proteomes" id="UP001551695">
    <property type="component" value="Unassembled WGS sequence"/>
</dbReference>
<dbReference type="SUPFAM" id="SSF82866">
    <property type="entry name" value="Multidrug efflux transporter AcrB transmembrane domain"/>
    <property type="match status" value="2"/>
</dbReference>
<evidence type="ECO:0000256" key="6">
    <source>
        <dbReference type="SAM" id="Phobius"/>
    </source>
</evidence>
<dbReference type="RefSeq" id="WP_357779547.1">
    <property type="nucleotide sequence ID" value="NZ_JBFAKC010000001.1"/>
</dbReference>
<keyword evidence="2" id="KW-1003">Cell membrane</keyword>
<evidence type="ECO:0000256" key="3">
    <source>
        <dbReference type="ARBA" id="ARBA00022692"/>
    </source>
</evidence>
<organism evidence="9 10">
    <name type="scientific">Nocardia aurea</name>
    <dbReference type="NCBI Taxonomy" id="2144174"/>
    <lineage>
        <taxon>Bacteria</taxon>
        <taxon>Bacillati</taxon>
        <taxon>Actinomycetota</taxon>
        <taxon>Actinomycetes</taxon>
        <taxon>Mycobacteriales</taxon>
        <taxon>Nocardiaceae</taxon>
        <taxon>Nocardia</taxon>
    </lineage>
</organism>
<feature type="transmembrane region" description="Helical" evidence="6">
    <location>
        <begin position="189"/>
        <end position="208"/>
    </location>
</feature>
<gene>
    <name evidence="9" type="ORF">AB0I48_02200</name>
</gene>
<keyword evidence="10" id="KW-1185">Reference proteome</keyword>
<comment type="subcellular location">
    <subcellularLocation>
        <location evidence="1">Cell membrane</location>
        <topology evidence="1">Multi-pass membrane protein</topology>
    </subcellularLocation>
</comment>
<evidence type="ECO:0000313" key="9">
    <source>
        <dbReference type="EMBL" id="MEV0706355.1"/>
    </source>
</evidence>
<keyword evidence="3 6" id="KW-0812">Transmembrane</keyword>
<feature type="signal peptide" evidence="7">
    <location>
        <begin position="1"/>
        <end position="36"/>
    </location>
</feature>
<feature type="transmembrane region" description="Helical" evidence="6">
    <location>
        <begin position="215"/>
        <end position="233"/>
    </location>
</feature>
<protein>
    <submittedName>
        <fullName evidence="9">MMPL family transporter</fullName>
    </submittedName>
</protein>
<evidence type="ECO:0000256" key="5">
    <source>
        <dbReference type="ARBA" id="ARBA00023136"/>
    </source>
</evidence>
<evidence type="ECO:0000256" key="7">
    <source>
        <dbReference type="SAM" id="SignalP"/>
    </source>
</evidence>
<feature type="transmembrane region" description="Helical" evidence="6">
    <location>
        <begin position="672"/>
        <end position="695"/>
    </location>
</feature>